<feature type="domain" description="HTH gntR-type" evidence="4">
    <location>
        <begin position="14"/>
        <end position="82"/>
    </location>
</feature>
<dbReference type="Gene3D" id="3.40.1410.10">
    <property type="entry name" value="Chorismate lyase-like"/>
    <property type="match status" value="1"/>
</dbReference>
<dbReference type="SUPFAM" id="SSF46785">
    <property type="entry name" value="Winged helix' DNA-binding domain"/>
    <property type="match status" value="1"/>
</dbReference>
<evidence type="ECO:0000256" key="1">
    <source>
        <dbReference type="ARBA" id="ARBA00023015"/>
    </source>
</evidence>
<gene>
    <name evidence="5" type="ORF">E7215_01690</name>
</gene>
<dbReference type="PROSITE" id="PS50949">
    <property type="entry name" value="HTH_GNTR"/>
    <property type="match status" value="1"/>
</dbReference>
<dbReference type="InterPro" id="IPR011663">
    <property type="entry name" value="UTRA"/>
</dbReference>
<dbReference type="InterPro" id="IPR000524">
    <property type="entry name" value="Tscrpt_reg_HTH_GntR"/>
</dbReference>
<accession>A0A927W688</accession>
<protein>
    <submittedName>
        <fullName evidence="5">GntR family transcriptional regulator</fullName>
    </submittedName>
</protein>
<name>A0A927W688_9CLOT</name>
<dbReference type="InterPro" id="IPR028978">
    <property type="entry name" value="Chorismate_lyase_/UTRA_dom_sf"/>
</dbReference>
<keyword evidence="3" id="KW-0804">Transcription</keyword>
<keyword evidence="2" id="KW-0238">DNA-binding</keyword>
<dbReference type="PANTHER" id="PTHR44846">
    <property type="entry name" value="MANNOSYL-D-GLYCERATE TRANSPORT/METABOLISM SYSTEM REPRESSOR MNGR-RELATED"/>
    <property type="match status" value="1"/>
</dbReference>
<dbReference type="SUPFAM" id="SSF64288">
    <property type="entry name" value="Chorismate lyase-like"/>
    <property type="match status" value="1"/>
</dbReference>
<sequence length="246" mass="28319">MVDNNFKKQLSGSAPLYAQLRDILRNKIISGEFKIGTAIPSENELSNTYGINRLTVRNAISILIREGLLKSIKGKGVFVLNSKIERDLYTLRGFTKTMKDKNTPSKTTILNKTTKPAGKLLSKKFNINEHDDIYVIKRLCYANKEPISLEYIHIPKYILPNLDKINLSFFSIYELFEVYNINLVTADETLEIVRLDDKHSKLLSLDTPSWVMLFECTSYDDTGRVIEFTKTYTRGDKCNYNVHFNK</sequence>
<dbReference type="Gene3D" id="1.10.10.10">
    <property type="entry name" value="Winged helix-like DNA-binding domain superfamily/Winged helix DNA-binding domain"/>
    <property type="match status" value="1"/>
</dbReference>
<reference evidence="5" key="1">
    <citation type="submission" date="2019-04" db="EMBL/GenBank/DDBJ databases">
        <title>Evolution of Biomass-Degrading Anaerobic Consortia Revealed by Metagenomics.</title>
        <authorList>
            <person name="Peng X."/>
        </authorList>
    </citation>
    <scope>NUCLEOTIDE SEQUENCE</scope>
    <source>
        <strain evidence="5">SIG254</strain>
    </source>
</reference>
<dbReference type="CDD" id="cd07377">
    <property type="entry name" value="WHTH_GntR"/>
    <property type="match status" value="1"/>
</dbReference>
<dbReference type="AlphaFoldDB" id="A0A927W688"/>
<dbReference type="InterPro" id="IPR050679">
    <property type="entry name" value="Bact_HTH_transcr_reg"/>
</dbReference>
<evidence type="ECO:0000259" key="4">
    <source>
        <dbReference type="PROSITE" id="PS50949"/>
    </source>
</evidence>
<evidence type="ECO:0000256" key="2">
    <source>
        <dbReference type="ARBA" id="ARBA00023125"/>
    </source>
</evidence>
<dbReference type="Pfam" id="PF00392">
    <property type="entry name" value="GntR"/>
    <property type="match status" value="1"/>
</dbReference>
<evidence type="ECO:0000313" key="6">
    <source>
        <dbReference type="Proteomes" id="UP000768462"/>
    </source>
</evidence>
<dbReference type="PRINTS" id="PR00035">
    <property type="entry name" value="HTHGNTR"/>
</dbReference>
<dbReference type="GO" id="GO:0045892">
    <property type="term" value="P:negative regulation of DNA-templated transcription"/>
    <property type="evidence" value="ECO:0007669"/>
    <property type="project" value="TreeGrafter"/>
</dbReference>
<dbReference type="GO" id="GO:0003677">
    <property type="term" value="F:DNA binding"/>
    <property type="evidence" value="ECO:0007669"/>
    <property type="project" value="UniProtKB-KW"/>
</dbReference>
<dbReference type="GO" id="GO:0003700">
    <property type="term" value="F:DNA-binding transcription factor activity"/>
    <property type="evidence" value="ECO:0007669"/>
    <property type="project" value="InterPro"/>
</dbReference>
<dbReference type="InterPro" id="IPR036390">
    <property type="entry name" value="WH_DNA-bd_sf"/>
</dbReference>
<dbReference type="EMBL" id="SVCM01000019">
    <property type="protein sequence ID" value="MBE6058876.1"/>
    <property type="molecule type" value="Genomic_DNA"/>
</dbReference>
<dbReference type="PANTHER" id="PTHR44846:SF1">
    <property type="entry name" value="MANNOSYL-D-GLYCERATE TRANSPORT_METABOLISM SYSTEM REPRESSOR MNGR-RELATED"/>
    <property type="match status" value="1"/>
</dbReference>
<dbReference type="Proteomes" id="UP000768462">
    <property type="component" value="Unassembled WGS sequence"/>
</dbReference>
<comment type="caution">
    <text evidence="5">The sequence shown here is derived from an EMBL/GenBank/DDBJ whole genome shotgun (WGS) entry which is preliminary data.</text>
</comment>
<dbReference type="SMART" id="SM00345">
    <property type="entry name" value="HTH_GNTR"/>
    <property type="match status" value="1"/>
</dbReference>
<proteinExistence type="predicted"/>
<evidence type="ECO:0000313" key="5">
    <source>
        <dbReference type="EMBL" id="MBE6058876.1"/>
    </source>
</evidence>
<keyword evidence="1" id="KW-0805">Transcription regulation</keyword>
<dbReference type="InterPro" id="IPR036388">
    <property type="entry name" value="WH-like_DNA-bd_sf"/>
</dbReference>
<dbReference type="SMART" id="SM00866">
    <property type="entry name" value="UTRA"/>
    <property type="match status" value="1"/>
</dbReference>
<dbReference type="Pfam" id="PF07702">
    <property type="entry name" value="UTRA"/>
    <property type="match status" value="1"/>
</dbReference>
<evidence type="ECO:0000256" key="3">
    <source>
        <dbReference type="ARBA" id="ARBA00023163"/>
    </source>
</evidence>
<organism evidence="5 6">
    <name type="scientific">Clostridium sulfidigenes</name>
    <dbReference type="NCBI Taxonomy" id="318464"/>
    <lineage>
        <taxon>Bacteria</taxon>
        <taxon>Bacillati</taxon>
        <taxon>Bacillota</taxon>
        <taxon>Clostridia</taxon>
        <taxon>Eubacteriales</taxon>
        <taxon>Clostridiaceae</taxon>
        <taxon>Clostridium</taxon>
    </lineage>
</organism>